<sequence length="330" mass="34547">MTATVLAKLMAMFFTVGLGWLAARQRWLGKPEEGDPARVLGNLVFYLFVPALLFRTTARLDLAHMPWATLVAFFVPLVGVLLLVYLSQRRAAARHGAAAPATRAITATFGNSLQVGVPFAAAVFGEAGLAIHIALVSLHALVLLTLLTALVELDLSRAAAAQGQTAPSGLRGLARTLAQTARNTVIHPVVLPVLAGMAWNLTGLGLHPIVDESLLTLGAAVVPMCLVLIGVTLAAYGVRGLWRGALGLSAVKLLLVPAVVLVVARWGFGLTGLPLSVVVMMAALPTGSNALIFSQRYETLQAETTATIVISTAAFALTASFWLAVLSLIP</sequence>
<dbReference type="EMBL" id="SACR01000001">
    <property type="protein sequence ID" value="RVU49054.1"/>
    <property type="molecule type" value="Genomic_DNA"/>
</dbReference>
<feature type="transmembrane region" description="Helical" evidence="7">
    <location>
        <begin position="107"/>
        <end position="124"/>
    </location>
</feature>
<accession>A0A437RQH4</accession>
<keyword evidence="2" id="KW-0813">Transport</keyword>
<feature type="transmembrane region" description="Helical" evidence="7">
    <location>
        <begin position="185"/>
        <end position="202"/>
    </location>
</feature>
<feature type="transmembrane region" description="Helical" evidence="7">
    <location>
        <begin position="245"/>
        <end position="267"/>
    </location>
</feature>
<keyword evidence="4 7" id="KW-0812">Transmembrane</keyword>
<protein>
    <submittedName>
        <fullName evidence="8">AEC family transporter</fullName>
    </submittedName>
</protein>
<dbReference type="PANTHER" id="PTHR36838">
    <property type="entry name" value="AUXIN EFFLUX CARRIER FAMILY PROTEIN"/>
    <property type="match status" value="1"/>
</dbReference>
<evidence type="ECO:0000256" key="4">
    <source>
        <dbReference type="ARBA" id="ARBA00022692"/>
    </source>
</evidence>
<organism evidence="8 9">
    <name type="scientific">Rubrivivax rivuli</name>
    <dbReference type="NCBI Taxonomy" id="1862385"/>
    <lineage>
        <taxon>Bacteria</taxon>
        <taxon>Pseudomonadati</taxon>
        <taxon>Pseudomonadota</taxon>
        <taxon>Betaproteobacteria</taxon>
        <taxon>Burkholderiales</taxon>
        <taxon>Sphaerotilaceae</taxon>
        <taxon>Rubrivivax</taxon>
    </lineage>
</organism>
<dbReference type="Pfam" id="PF03547">
    <property type="entry name" value="Mem_trans"/>
    <property type="match status" value="1"/>
</dbReference>
<comment type="caution">
    <text evidence="8">The sequence shown here is derived from an EMBL/GenBank/DDBJ whole genome shotgun (WGS) entry which is preliminary data.</text>
</comment>
<evidence type="ECO:0000256" key="7">
    <source>
        <dbReference type="SAM" id="Phobius"/>
    </source>
</evidence>
<evidence type="ECO:0000313" key="9">
    <source>
        <dbReference type="Proteomes" id="UP000285575"/>
    </source>
</evidence>
<evidence type="ECO:0000256" key="3">
    <source>
        <dbReference type="ARBA" id="ARBA00022475"/>
    </source>
</evidence>
<keyword evidence="3" id="KW-1003">Cell membrane</keyword>
<dbReference type="GO" id="GO:0055085">
    <property type="term" value="P:transmembrane transport"/>
    <property type="evidence" value="ECO:0007669"/>
    <property type="project" value="InterPro"/>
</dbReference>
<gene>
    <name evidence="8" type="ORF">EOE66_00230</name>
</gene>
<evidence type="ECO:0000256" key="6">
    <source>
        <dbReference type="ARBA" id="ARBA00023136"/>
    </source>
</evidence>
<dbReference type="RefSeq" id="WP_128226695.1">
    <property type="nucleotide sequence ID" value="NZ_SACR01000001.1"/>
</dbReference>
<comment type="subcellular location">
    <subcellularLocation>
        <location evidence="1">Membrane</location>
        <topology evidence="1">Multi-pass membrane protein</topology>
    </subcellularLocation>
</comment>
<feature type="transmembrane region" description="Helical" evidence="7">
    <location>
        <begin position="6"/>
        <end position="23"/>
    </location>
</feature>
<reference evidence="8 9" key="1">
    <citation type="submission" date="2019-01" db="EMBL/GenBank/DDBJ databases">
        <authorList>
            <person name="Chen W.-M."/>
        </authorList>
    </citation>
    <scope>NUCLEOTIDE SEQUENCE [LARGE SCALE GENOMIC DNA]</scope>
    <source>
        <strain evidence="8 9">KYPY4</strain>
    </source>
</reference>
<evidence type="ECO:0000313" key="8">
    <source>
        <dbReference type="EMBL" id="RVU49054.1"/>
    </source>
</evidence>
<keyword evidence="6 7" id="KW-0472">Membrane</keyword>
<dbReference type="OrthoDB" id="8683688at2"/>
<evidence type="ECO:0000256" key="1">
    <source>
        <dbReference type="ARBA" id="ARBA00004141"/>
    </source>
</evidence>
<feature type="transmembrane region" description="Helical" evidence="7">
    <location>
        <begin position="130"/>
        <end position="151"/>
    </location>
</feature>
<evidence type="ECO:0000256" key="2">
    <source>
        <dbReference type="ARBA" id="ARBA00022448"/>
    </source>
</evidence>
<feature type="transmembrane region" description="Helical" evidence="7">
    <location>
        <begin position="214"/>
        <end position="238"/>
    </location>
</feature>
<evidence type="ECO:0000256" key="5">
    <source>
        <dbReference type="ARBA" id="ARBA00022989"/>
    </source>
</evidence>
<dbReference type="Proteomes" id="UP000285575">
    <property type="component" value="Unassembled WGS sequence"/>
</dbReference>
<keyword evidence="5 7" id="KW-1133">Transmembrane helix</keyword>
<feature type="transmembrane region" description="Helical" evidence="7">
    <location>
        <begin position="66"/>
        <end position="86"/>
    </location>
</feature>
<dbReference type="PANTHER" id="PTHR36838:SF1">
    <property type="entry name" value="SLR1864 PROTEIN"/>
    <property type="match status" value="1"/>
</dbReference>
<dbReference type="InterPro" id="IPR004776">
    <property type="entry name" value="Mem_transp_PIN-like"/>
</dbReference>
<keyword evidence="9" id="KW-1185">Reference proteome</keyword>
<proteinExistence type="predicted"/>
<dbReference type="GO" id="GO:0016020">
    <property type="term" value="C:membrane"/>
    <property type="evidence" value="ECO:0007669"/>
    <property type="project" value="UniProtKB-SubCell"/>
</dbReference>
<feature type="transmembrane region" description="Helical" evidence="7">
    <location>
        <begin position="35"/>
        <end position="54"/>
    </location>
</feature>
<feature type="transmembrane region" description="Helical" evidence="7">
    <location>
        <begin position="305"/>
        <end position="329"/>
    </location>
</feature>
<dbReference type="AlphaFoldDB" id="A0A437RQH4"/>
<name>A0A437RQH4_9BURK</name>
<feature type="transmembrane region" description="Helical" evidence="7">
    <location>
        <begin position="273"/>
        <end position="293"/>
    </location>
</feature>